<dbReference type="Gene3D" id="1.10.10.10">
    <property type="entry name" value="Winged helix-like DNA-binding domain superfamily/Winged helix DNA-binding domain"/>
    <property type="match status" value="1"/>
</dbReference>
<organism evidence="2 3">
    <name type="scientific">Janthinobacterium tructae</name>
    <dbReference type="NCBI Taxonomy" id="2590869"/>
    <lineage>
        <taxon>Bacteria</taxon>
        <taxon>Pseudomonadati</taxon>
        <taxon>Pseudomonadota</taxon>
        <taxon>Betaproteobacteria</taxon>
        <taxon>Burkholderiales</taxon>
        <taxon>Oxalobacteraceae</taxon>
        <taxon>Janthinobacterium</taxon>
    </lineage>
</organism>
<evidence type="ECO:0000259" key="1">
    <source>
        <dbReference type="PROSITE" id="PS51688"/>
    </source>
</evidence>
<dbReference type="RefSeq" id="WP_141168924.1">
    <property type="nucleotide sequence ID" value="NZ_CP041185.1"/>
</dbReference>
<feature type="domain" description="Peptidase S74" evidence="1">
    <location>
        <begin position="98"/>
        <end position="227"/>
    </location>
</feature>
<dbReference type="CDD" id="cd10144">
    <property type="entry name" value="Peptidase_S74_CIMCD"/>
    <property type="match status" value="1"/>
</dbReference>
<evidence type="ECO:0000313" key="2">
    <source>
        <dbReference type="EMBL" id="QDG69435.1"/>
    </source>
</evidence>
<proteinExistence type="predicted"/>
<reference evidence="2 3" key="1">
    <citation type="submission" date="2019-06" db="EMBL/GenBank/DDBJ databases">
        <title>Complete genome sequence of Janthinobacterium sp. SNU WT3 isolated from diseased rainbow trout.</title>
        <authorList>
            <person name="Oh W.T."/>
            <person name="Park S.C."/>
        </authorList>
    </citation>
    <scope>NUCLEOTIDE SEQUENCE [LARGE SCALE GENOMIC DNA]</scope>
    <source>
        <strain evidence="2 3">SNU WT3</strain>
    </source>
</reference>
<dbReference type="EMBL" id="CP041185">
    <property type="protein sequence ID" value="QDG69435.1"/>
    <property type="molecule type" value="Genomic_DNA"/>
</dbReference>
<dbReference type="KEGG" id="jas:FJQ89_02655"/>
<sequence>MASKFTAGMKNVVDVLNQMWDAYAAGPYNAVPLTGGTMTGSLTTPLVLTDKLGNYTGPVVLSSGAGQVRPDGDGTHTMGTGNFRWSVLYASSDTIATSDANEKEQFRPFSADELAVAKALASIIGMYKWREAIARKGLDARWHAGPYAQEVIAVFSAHGLDAFEHGVACYDEWPEGAIEHPATPDRAAWTEIIPAGSRYALRYAELNLWLARGFDARLAALEAAAKA</sequence>
<dbReference type="InterPro" id="IPR036388">
    <property type="entry name" value="WH-like_DNA-bd_sf"/>
</dbReference>
<name>A0A4Y6RAR8_9BURK</name>
<dbReference type="PROSITE" id="PS51688">
    <property type="entry name" value="ICA"/>
    <property type="match status" value="1"/>
</dbReference>
<gene>
    <name evidence="2" type="ORF">FJQ89_02655</name>
</gene>
<dbReference type="Pfam" id="PF13884">
    <property type="entry name" value="Peptidase_S74"/>
    <property type="match status" value="1"/>
</dbReference>
<dbReference type="Proteomes" id="UP000316665">
    <property type="component" value="Chromosome"/>
</dbReference>
<protein>
    <submittedName>
        <fullName evidence="2">Tail fiber domain-containing protein</fullName>
    </submittedName>
</protein>
<dbReference type="OrthoDB" id="6054389at2"/>
<accession>A0A4Y6RAR8</accession>
<keyword evidence="3" id="KW-1185">Reference proteome</keyword>
<evidence type="ECO:0000313" key="3">
    <source>
        <dbReference type="Proteomes" id="UP000316665"/>
    </source>
</evidence>
<dbReference type="InterPro" id="IPR030392">
    <property type="entry name" value="S74_ICA"/>
</dbReference>
<dbReference type="AlphaFoldDB" id="A0A4Y6RAR8"/>